<dbReference type="PANTHER" id="PTHR38602:SF1">
    <property type="entry name" value="INNER MEMBRANE PROTEIN"/>
    <property type="match status" value="1"/>
</dbReference>
<proteinExistence type="predicted"/>
<dbReference type="Pfam" id="PF09838">
    <property type="entry name" value="DUF2065"/>
    <property type="match status" value="1"/>
</dbReference>
<comment type="caution">
    <text evidence="2">The sequence shown here is derived from an EMBL/GenBank/DDBJ whole genome shotgun (WGS) entry which is preliminary data.</text>
</comment>
<keyword evidence="1" id="KW-0472">Membrane</keyword>
<dbReference type="InterPro" id="IPR019201">
    <property type="entry name" value="DUF2065"/>
</dbReference>
<dbReference type="Proteomes" id="UP000029999">
    <property type="component" value="Unassembled WGS sequence"/>
</dbReference>
<protein>
    <recommendedName>
        <fullName evidence="4">Inner membrane protein YjeT (Clustered with HflC)</fullName>
    </recommendedName>
</protein>
<evidence type="ECO:0000313" key="2">
    <source>
        <dbReference type="EMBL" id="KGM05807.1"/>
    </source>
</evidence>
<feature type="transmembrane region" description="Helical" evidence="1">
    <location>
        <begin position="31"/>
        <end position="49"/>
    </location>
</feature>
<evidence type="ECO:0008006" key="4">
    <source>
        <dbReference type="Google" id="ProtNLM"/>
    </source>
</evidence>
<gene>
    <name evidence="2" type="ORF">LP43_2556</name>
</gene>
<dbReference type="STRING" id="392484.LP43_2556"/>
<evidence type="ECO:0000256" key="1">
    <source>
        <dbReference type="SAM" id="Phobius"/>
    </source>
</evidence>
<evidence type="ECO:0000313" key="3">
    <source>
        <dbReference type="Proteomes" id="UP000029999"/>
    </source>
</evidence>
<dbReference type="EMBL" id="JRQD01000008">
    <property type="protein sequence ID" value="KGM05807.1"/>
    <property type="molecule type" value="Genomic_DNA"/>
</dbReference>
<keyword evidence="1" id="KW-1133">Transmembrane helix</keyword>
<accession>A0A0A0BDQ5</accession>
<sequence length="50" mass="5788">MLVIEGIMPFLNPTVFKRALLQMAAMPDRQVRLIGFFSMLAGLIFLYWIN</sequence>
<keyword evidence="1" id="KW-0812">Transmembrane</keyword>
<organism evidence="2 3">
    <name type="scientific">Methylophaga thiooxydans</name>
    <dbReference type="NCBI Taxonomy" id="392484"/>
    <lineage>
        <taxon>Bacteria</taxon>
        <taxon>Pseudomonadati</taxon>
        <taxon>Pseudomonadota</taxon>
        <taxon>Gammaproteobacteria</taxon>
        <taxon>Thiotrichales</taxon>
        <taxon>Piscirickettsiaceae</taxon>
        <taxon>Methylophaga</taxon>
    </lineage>
</organism>
<name>A0A0A0BDQ5_9GAMM</name>
<dbReference type="PANTHER" id="PTHR38602">
    <property type="entry name" value="INNER MEMBRANE PROTEIN-RELATED"/>
    <property type="match status" value="1"/>
</dbReference>
<dbReference type="AlphaFoldDB" id="A0A0A0BDQ5"/>
<reference evidence="2 3" key="1">
    <citation type="submission" date="2014-09" db="EMBL/GenBank/DDBJ databases">
        <authorList>
            <person name="Grob C."/>
            <person name="Taubert M."/>
            <person name="Howat A.M."/>
            <person name="Burns O.J."/>
            <person name="Dixon J.L."/>
            <person name="Chen Y."/>
            <person name="Murrell J.C."/>
        </authorList>
    </citation>
    <scope>NUCLEOTIDE SEQUENCE [LARGE SCALE GENOMIC DNA]</scope>
    <source>
        <strain evidence="2">L4</strain>
    </source>
</reference>